<dbReference type="Proteomes" id="UP000019678">
    <property type="component" value="Unassembled WGS sequence"/>
</dbReference>
<dbReference type="eggNOG" id="COG1309">
    <property type="taxonomic scope" value="Bacteria"/>
</dbReference>
<feature type="DNA-binding region" description="H-T-H motif" evidence="2">
    <location>
        <begin position="28"/>
        <end position="47"/>
    </location>
</feature>
<evidence type="ECO:0000259" key="3">
    <source>
        <dbReference type="PROSITE" id="PS50977"/>
    </source>
</evidence>
<dbReference type="PANTHER" id="PTHR30328:SF54">
    <property type="entry name" value="HTH-TYPE TRANSCRIPTIONAL REPRESSOR SCO4008"/>
    <property type="match status" value="1"/>
</dbReference>
<dbReference type="PRINTS" id="PR00455">
    <property type="entry name" value="HTHTETR"/>
</dbReference>
<dbReference type="InterPro" id="IPR041467">
    <property type="entry name" value="Sco4008_C"/>
</dbReference>
<dbReference type="Pfam" id="PF00440">
    <property type="entry name" value="TetR_N"/>
    <property type="match status" value="1"/>
</dbReference>
<sequence length="193" mass="21396">MRDSEATRKRLLDAARQEFAQFGIAGARVDRIAEAAGSNKAQIYHYFESKDGLFKAVFESIVASTVEETPIDVTDLPGYAAKLARGYQEHPDILRLATWNRLERANEPPVQLSVTSIRHKIDAIAKGQAEGIVPKHFPPDVLLLLILHLAAVWADVNPEQAAATSRPTAQQQRDIVADAVRRLLRPDRGRTRG</sequence>
<dbReference type="RefSeq" id="WP_044244763.1">
    <property type="nucleotide sequence ID" value="NZ_ASRX01000038.1"/>
</dbReference>
<organism evidence="4 5">
    <name type="scientific">Chondromyces apiculatus DSM 436</name>
    <dbReference type="NCBI Taxonomy" id="1192034"/>
    <lineage>
        <taxon>Bacteria</taxon>
        <taxon>Pseudomonadati</taxon>
        <taxon>Myxococcota</taxon>
        <taxon>Polyangia</taxon>
        <taxon>Polyangiales</taxon>
        <taxon>Polyangiaceae</taxon>
        <taxon>Chondromyces</taxon>
    </lineage>
</organism>
<dbReference type="PROSITE" id="PS50977">
    <property type="entry name" value="HTH_TETR_2"/>
    <property type="match status" value="1"/>
</dbReference>
<evidence type="ECO:0000256" key="2">
    <source>
        <dbReference type="PROSITE-ProRule" id="PRU00335"/>
    </source>
</evidence>
<comment type="caution">
    <text evidence="4">The sequence shown here is derived from an EMBL/GenBank/DDBJ whole genome shotgun (WGS) entry which is preliminary data.</text>
</comment>
<dbReference type="STRING" id="1192034.CAP_4809"/>
<dbReference type="Gene3D" id="1.10.357.10">
    <property type="entry name" value="Tetracycline Repressor, domain 2"/>
    <property type="match status" value="1"/>
</dbReference>
<accession>A0A017T6D1</accession>
<gene>
    <name evidence="4" type="ORF">CAP_4809</name>
</gene>
<reference evidence="4 5" key="1">
    <citation type="submission" date="2013-05" db="EMBL/GenBank/DDBJ databases">
        <title>Genome assembly of Chondromyces apiculatus DSM 436.</title>
        <authorList>
            <person name="Sharma G."/>
            <person name="Khatri I."/>
            <person name="Kaur C."/>
            <person name="Mayilraj S."/>
            <person name="Subramanian S."/>
        </authorList>
    </citation>
    <scope>NUCLEOTIDE SEQUENCE [LARGE SCALE GENOMIC DNA]</scope>
    <source>
        <strain evidence="4 5">DSM 436</strain>
    </source>
</reference>
<evidence type="ECO:0000313" key="4">
    <source>
        <dbReference type="EMBL" id="EYF04126.1"/>
    </source>
</evidence>
<dbReference type="GO" id="GO:0003677">
    <property type="term" value="F:DNA binding"/>
    <property type="evidence" value="ECO:0007669"/>
    <property type="project" value="UniProtKB-UniRule"/>
</dbReference>
<feature type="domain" description="HTH tetR-type" evidence="3">
    <location>
        <begin position="5"/>
        <end position="65"/>
    </location>
</feature>
<dbReference type="SUPFAM" id="SSF46689">
    <property type="entry name" value="Homeodomain-like"/>
    <property type="match status" value="1"/>
</dbReference>
<dbReference type="AlphaFoldDB" id="A0A017T6D1"/>
<dbReference type="SUPFAM" id="SSF48498">
    <property type="entry name" value="Tetracyclin repressor-like, C-terminal domain"/>
    <property type="match status" value="1"/>
</dbReference>
<dbReference type="PANTHER" id="PTHR30328">
    <property type="entry name" value="TRANSCRIPTIONAL REPRESSOR"/>
    <property type="match status" value="1"/>
</dbReference>
<keyword evidence="1 2" id="KW-0238">DNA-binding</keyword>
<dbReference type="OrthoDB" id="9790413at2"/>
<dbReference type="Pfam" id="PF17926">
    <property type="entry name" value="TetR_C_21"/>
    <property type="match status" value="1"/>
</dbReference>
<dbReference type="EMBL" id="ASRX01000038">
    <property type="protein sequence ID" value="EYF04126.1"/>
    <property type="molecule type" value="Genomic_DNA"/>
</dbReference>
<proteinExistence type="predicted"/>
<dbReference type="InterPro" id="IPR050109">
    <property type="entry name" value="HTH-type_TetR-like_transc_reg"/>
</dbReference>
<dbReference type="InterPro" id="IPR036271">
    <property type="entry name" value="Tet_transcr_reg_TetR-rel_C_sf"/>
</dbReference>
<dbReference type="InterPro" id="IPR001647">
    <property type="entry name" value="HTH_TetR"/>
</dbReference>
<name>A0A017T6D1_9BACT</name>
<evidence type="ECO:0000313" key="5">
    <source>
        <dbReference type="Proteomes" id="UP000019678"/>
    </source>
</evidence>
<protein>
    <submittedName>
        <fullName evidence="4">Transcriptional regulator, TetR family</fullName>
    </submittedName>
</protein>
<keyword evidence="5" id="KW-1185">Reference proteome</keyword>
<evidence type="ECO:0000256" key="1">
    <source>
        <dbReference type="ARBA" id="ARBA00023125"/>
    </source>
</evidence>
<dbReference type="InterPro" id="IPR009057">
    <property type="entry name" value="Homeodomain-like_sf"/>
</dbReference>